<dbReference type="InterPro" id="IPR017735">
    <property type="entry name" value="T6SS_FHA"/>
</dbReference>
<evidence type="ECO:0000259" key="1">
    <source>
        <dbReference type="PROSITE" id="PS50006"/>
    </source>
</evidence>
<dbReference type="CDD" id="cd00060">
    <property type="entry name" value="FHA"/>
    <property type="match status" value="1"/>
</dbReference>
<dbReference type="Proteomes" id="UP000438196">
    <property type="component" value="Unassembled WGS sequence"/>
</dbReference>
<accession>A0A6I3WFE5</accession>
<dbReference type="RefSeq" id="WP_155584097.1">
    <property type="nucleotide sequence ID" value="NZ_JBHSTH010000034.1"/>
</dbReference>
<comment type="caution">
    <text evidence="2">The sequence shown here is derived from an EMBL/GenBank/DDBJ whole genome shotgun (WGS) entry which is preliminary data.</text>
</comment>
<protein>
    <submittedName>
        <fullName evidence="2">Type VI secretion system-associated FHA domain protein TagH</fullName>
    </submittedName>
</protein>
<reference evidence="2 3" key="1">
    <citation type="submission" date="2019-11" db="EMBL/GenBank/DDBJ databases">
        <title>Pseudomonas karstica sp. nov. and Pseudomonas spelaei sp. nov. from karst caves.</title>
        <authorList>
            <person name="Zeman M."/>
        </authorList>
    </citation>
    <scope>NUCLEOTIDE SEQUENCE [LARGE SCALE GENOMIC DNA]</scope>
    <source>
        <strain evidence="2 3">CCM 7893</strain>
    </source>
</reference>
<evidence type="ECO:0000313" key="2">
    <source>
        <dbReference type="EMBL" id="MUF05842.1"/>
    </source>
</evidence>
<dbReference type="InterPro" id="IPR046883">
    <property type="entry name" value="T6SS_FHA_C"/>
</dbReference>
<dbReference type="OrthoDB" id="273564at2"/>
<dbReference type="Pfam" id="PF00498">
    <property type="entry name" value="FHA"/>
    <property type="match status" value="1"/>
</dbReference>
<dbReference type="AlphaFoldDB" id="A0A6I3WFE5"/>
<proteinExistence type="predicted"/>
<dbReference type="InterPro" id="IPR008984">
    <property type="entry name" value="SMAD_FHA_dom_sf"/>
</dbReference>
<dbReference type="SUPFAM" id="SSF49879">
    <property type="entry name" value="SMAD/FHA domain"/>
    <property type="match status" value="1"/>
</dbReference>
<name>A0A6I3WFE5_9PSED</name>
<keyword evidence="3" id="KW-1185">Reference proteome</keyword>
<evidence type="ECO:0000313" key="3">
    <source>
        <dbReference type="Proteomes" id="UP000438196"/>
    </source>
</evidence>
<dbReference type="PROSITE" id="PS50006">
    <property type="entry name" value="FHA_DOMAIN"/>
    <property type="match status" value="1"/>
</dbReference>
<feature type="domain" description="FHA" evidence="1">
    <location>
        <begin position="28"/>
        <end position="78"/>
    </location>
</feature>
<organism evidence="2 3">
    <name type="scientific">Pseudomonas spelaei</name>
    <dbReference type="NCBI Taxonomy" id="1055469"/>
    <lineage>
        <taxon>Bacteria</taxon>
        <taxon>Pseudomonadati</taxon>
        <taxon>Pseudomonadota</taxon>
        <taxon>Gammaproteobacteria</taxon>
        <taxon>Pseudomonadales</taxon>
        <taxon>Pseudomonadaceae</taxon>
        <taxon>Pseudomonas</taxon>
    </lineage>
</organism>
<dbReference type="SMART" id="SM00240">
    <property type="entry name" value="FHA"/>
    <property type="match status" value="1"/>
</dbReference>
<dbReference type="InterPro" id="IPR000253">
    <property type="entry name" value="FHA_dom"/>
</dbReference>
<dbReference type="Gene3D" id="2.60.200.20">
    <property type="match status" value="1"/>
</dbReference>
<gene>
    <name evidence="2" type="primary">tagH</name>
    <name evidence="2" type="ORF">GNF76_15920</name>
</gene>
<dbReference type="EMBL" id="WNNK01000012">
    <property type="protein sequence ID" value="MUF05842.1"/>
    <property type="molecule type" value="Genomic_DNA"/>
</dbReference>
<dbReference type="NCBIfam" id="TIGR03354">
    <property type="entry name" value="VI_FHA"/>
    <property type="match status" value="1"/>
</dbReference>
<sequence length="398" mass="43270">MQLVLEICGPGYNGPGRSLSKTFEGTGGVIGRGAGCDWIIPDPSRLLSNHHALISYRDGRYFLTDISSNGIRLGGRGERLPKGQAMPVVHGMVFQLGGFEVCACLAGPMKISEPEGGSSFLSSSIPDDAFLALDPMYALEREHMSQSTSDELDALKTTVTESGSWTDDCRVDAEHLTVPEWVVPAPETVPSQAGTLPLNGNEIFWAAFSDALGIRLELLDEQGREALAIKSASLLRQGIEGLQQGLHTRNELKNELNLTVNCTQLKSHNPLQDSADCNAALKVLLGPGQLGQLSAELAIAQAWRDIQAHQVALLVACRTAVRAALTAFAPAHLIRCFEQQGKLPRFATGGGHWRAYQRHYQQLIEDDSWSERLLGNDFAKAYEEQIRLISALDRAYPG</sequence>
<dbReference type="Pfam" id="PF20232">
    <property type="entry name" value="T6SS_FHA_C"/>
    <property type="match status" value="1"/>
</dbReference>